<organism evidence="2">
    <name type="scientific">Borrelia coriaceae ATCC 43381</name>
    <dbReference type="NCBI Taxonomy" id="1408429"/>
    <lineage>
        <taxon>Bacteria</taxon>
        <taxon>Pseudomonadati</taxon>
        <taxon>Spirochaetota</taxon>
        <taxon>Spirochaetia</taxon>
        <taxon>Spirochaetales</taxon>
        <taxon>Borreliaceae</taxon>
        <taxon>Borrelia</taxon>
    </lineage>
</organism>
<dbReference type="AlphaFoldDB" id="W5T2X9"/>
<accession>W5T2X9</accession>
<dbReference type="HOGENOM" id="CLU_077086_0_1_12"/>
<name>W5T2X9_9SPIR</name>
<keyword evidence="1" id="KW-0472">Membrane</keyword>
<gene>
    <name evidence="2" type="ORF">BCO_0011805</name>
</gene>
<proteinExistence type="predicted"/>
<reference evidence="2" key="1">
    <citation type="submission" date="2013-04" db="EMBL/GenBank/DDBJ databases">
        <title>Comparative Genomics of Relapsing Fever Spirochetes.</title>
        <authorList>
            <person name="Schwan T.G."/>
            <person name="Raffel S.J."/>
            <person name="Porcella S.F."/>
            <person name="Martens C.A."/>
            <person name="Bruno D.P."/>
            <person name="Ricklefs S.M."/>
            <person name="Barbian K.B."/>
        </authorList>
    </citation>
    <scope>NUCLEOTIDE SEQUENCE</scope>
    <source>
        <strain evidence="2">Co53</strain>
        <plasmid evidence="2">unnamed</plasmid>
    </source>
</reference>
<keyword evidence="2" id="KW-0614">Plasmid</keyword>
<dbReference type="Gene3D" id="1.20.120.20">
    <property type="entry name" value="Apolipoprotein"/>
    <property type="match status" value="1"/>
</dbReference>
<keyword evidence="1" id="KW-1133">Transmembrane helix</keyword>
<dbReference type="EMBL" id="CP005764">
    <property type="protein sequence ID" value="AHH11676.1"/>
    <property type="molecule type" value="Genomic_DNA"/>
</dbReference>
<keyword evidence="1" id="KW-0812">Transmembrane</keyword>
<sequence>MQESSLQSVGSVQVFSGHVTEDIIYQEFVKMGMQDFVANDLSKRYYRNELTYKDIEYLENNFNFRFEKLEEKISGVEKRLEDRINSVESNLNLKIEMTERSLRSEITSVKTELKSDIKDLDNKIDKIVTEFKGRFNLHNWMFGTIITLNVGILLTLISIVYSLLNK</sequence>
<protein>
    <submittedName>
        <fullName evidence="2">BDR-repeat family protein</fullName>
    </submittedName>
</protein>
<geneLocation type="plasmid" evidence="2">
    <name>unnamed</name>
</geneLocation>
<evidence type="ECO:0000256" key="1">
    <source>
        <dbReference type="SAM" id="Phobius"/>
    </source>
</evidence>
<evidence type="ECO:0000313" key="2">
    <source>
        <dbReference type="EMBL" id="AHH11676.1"/>
    </source>
</evidence>
<dbReference type="NCBIfam" id="NF040499">
    <property type="entry name" value="Bdr_N_group1"/>
    <property type="match status" value="1"/>
</dbReference>
<dbReference type="RefSeq" id="WP_051480087.1">
    <property type="nucleotide sequence ID" value="NZ_CP005764.1"/>
</dbReference>
<feature type="transmembrane region" description="Helical" evidence="1">
    <location>
        <begin position="140"/>
        <end position="164"/>
    </location>
</feature>